<comment type="caution">
    <text evidence="1">The sequence shown here is derived from an EMBL/GenBank/DDBJ whole genome shotgun (WGS) entry which is preliminary data.</text>
</comment>
<dbReference type="AlphaFoldDB" id="A0A9N9P376"/>
<accession>A0A9N9P376</accession>
<evidence type="ECO:0000313" key="2">
    <source>
        <dbReference type="Proteomes" id="UP000789405"/>
    </source>
</evidence>
<gene>
    <name evidence="1" type="ORF">DERYTH_LOCUS22952</name>
</gene>
<sequence>MSADRPGKLERNAAKRDQEFLALIAISTVIQTNKEQFLAQLRSHQSCVTSKIKKAIYSVYGALLLDRLDPNSSTK</sequence>
<evidence type="ECO:0000313" key="1">
    <source>
        <dbReference type="EMBL" id="CAG8798825.1"/>
    </source>
</evidence>
<keyword evidence="2" id="KW-1185">Reference proteome</keyword>
<feature type="non-terminal residue" evidence="1">
    <location>
        <position position="75"/>
    </location>
</feature>
<name>A0A9N9P376_9GLOM</name>
<organism evidence="1 2">
    <name type="scientific">Dentiscutata erythropus</name>
    <dbReference type="NCBI Taxonomy" id="1348616"/>
    <lineage>
        <taxon>Eukaryota</taxon>
        <taxon>Fungi</taxon>
        <taxon>Fungi incertae sedis</taxon>
        <taxon>Mucoromycota</taxon>
        <taxon>Glomeromycotina</taxon>
        <taxon>Glomeromycetes</taxon>
        <taxon>Diversisporales</taxon>
        <taxon>Gigasporaceae</taxon>
        <taxon>Dentiscutata</taxon>
    </lineage>
</organism>
<dbReference type="Proteomes" id="UP000789405">
    <property type="component" value="Unassembled WGS sequence"/>
</dbReference>
<proteinExistence type="predicted"/>
<protein>
    <submittedName>
        <fullName evidence="1">11372_t:CDS:1</fullName>
    </submittedName>
</protein>
<reference evidence="1" key="1">
    <citation type="submission" date="2021-06" db="EMBL/GenBank/DDBJ databases">
        <authorList>
            <person name="Kallberg Y."/>
            <person name="Tangrot J."/>
            <person name="Rosling A."/>
        </authorList>
    </citation>
    <scope>NUCLEOTIDE SEQUENCE</scope>
    <source>
        <strain evidence="1">MA453B</strain>
    </source>
</reference>
<dbReference type="EMBL" id="CAJVPY010033314">
    <property type="protein sequence ID" value="CAG8798825.1"/>
    <property type="molecule type" value="Genomic_DNA"/>
</dbReference>